<proteinExistence type="predicted"/>
<dbReference type="Proteomes" id="UP000008021">
    <property type="component" value="Chromosome 11"/>
</dbReference>
<name>A0A0E0F3V7_9ORYZ</name>
<keyword evidence="2" id="KW-1185">Reference proteome</keyword>
<reference evidence="1" key="1">
    <citation type="submission" date="2015-04" db="UniProtKB">
        <authorList>
            <consortium name="EnsemblPlants"/>
        </authorList>
    </citation>
    <scope>IDENTIFICATION</scope>
</reference>
<protein>
    <submittedName>
        <fullName evidence="1">Uncharacterized protein</fullName>
    </submittedName>
</protein>
<organism evidence="1">
    <name type="scientific">Oryza meridionalis</name>
    <dbReference type="NCBI Taxonomy" id="40149"/>
    <lineage>
        <taxon>Eukaryota</taxon>
        <taxon>Viridiplantae</taxon>
        <taxon>Streptophyta</taxon>
        <taxon>Embryophyta</taxon>
        <taxon>Tracheophyta</taxon>
        <taxon>Spermatophyta</taxon>
        <taxon>Magnoliopsida</taxon>
        <taxon>Liliopsida</taxon>
        <taxon>Poales</taxon>
        <taxon>Poaceae</taxon>
        <taxon>BOP clade</taxon>
        <taxon>Oryzoideae</taxon>
        <taxon>Oryzeae</taxon>
        <taxon>Oryzinae</taxon>
        <taxon>Oryza</taxon>
    </lineage>
</organism>
<accession>A0A0E0F3V7</accession>
<dbReference type="EnsemblPlants" id="OMERI11G06250.1">
    <property type="protein sequence ID" value="OMERI11G06250.1"/>
    <property type="gene ID" value="OMERI11G06250"/>
</dbReference>
<dbReference type="Gramene" id="OMERI11G06250.1">
    <property type="protein sequence ID" value="OMERI11G06250.1"/>
    <property type="gene ID" value="OMERI11G06250"/>
</dbReference>
<evidence type="ECO:0000313" key="2">
    <source>
        <dbReference type="Proteomes" id="UP000008021"/>
    </source>
</evidence>
<evidence type="ECO:0000313" key="1">
    <source>
        <dbReference type="EnsemblPlants" id="OMERI11G06250.1"/>
    </source>
</evidence>
<reference evidence="1" key="2">
    <citation type="submission" date="2018-05" db="EMBL/GenBank/DDBJ databases">
        <title>OmerRS3 (Oryza meridionalis Reference Sequence Version 3).</title>
        <authorList>
            <person name="Zhang J."/>
            <person name="Kudrna D."/>
            <person name="Lee S."/>
            <person name="Talag J."/>
            <person name="Welchert J."/>
            <person name="Wing R.A."/>
        </authorList>
    </citation>
    <scope>NUCLEOTIDE SEQUENCE [LARGE SCALE GENOMIC DNA]</scope>
    <source>
        <strain evidence="1">cv. OR44</strain>
    </source>
</reference>
<dbReference type="HOGENOM" id="CLU_2112763_0_0_1"/>
<dbReference type="AlphaFoldDB" id="A0A0E0F3V7"/>
<sequence>MSRKQATNRYDCKWQAFAPVHYIVSQLLKILWALAVHAVIEGLFAEEIKCIIVLQWFEFESAPHLYNPTLDNLIDSLAIAALVASSTKTEPIFETARITASMSAEQSYYVPVFQA</sequence>